<dbReference type="EMBL" id="JAXUHJ010000003">
    <property type="protein sequence ID" value="MEJ8542151.1"/>
    <property type="molecule type" value="Genomic_DNA"/>
</dbReference>
<dbReference type="PANTHER" id="PTHR21530:SF7">
    <property type="entry name" value="TRAB DOMAIN-CONTAINING PROTEIN"/>
    <property type="match status" value="1"/>
</dbReference>
<dbReference type="PANTHER" id="PTHR21530">
    <property type="entry name" value="PHEROMONE SHUTDOWN PROTEIN"/>
    <property type="match status" value="1"/>
</dbReference>
<dbReference type="InterPro" id="IPR002816">
    <property type="entry name" value="TraB/PrgY/GumN_fam"/>
</dbReference>
<proteinExistence type="predicted"/>
<keyword evidence="3" id="KW-1185">Reference proteome</keyword>
<reference evidence="2" key="1">
    <citation type="submission" date="2022-09" db="EMBL/GenBank/DDBJ databases">
        <title>Characterization of three MwoI isoschizomers from sequenced genome and metagenomes.</title>
        <authorList>
            <person name="Fomenkov A."/>
            <person name="Xu S.Y."/>
            <person name="Roberts R.J."/>
        </authorList>
    </citation>
    <scope>NUCLEOTIDE SEQUENCE</scope>
    <source>
        <strain evidence="2">DSM 2970</strain>
    </source>
</reference>
<dbReference type="GeneID" id="58979202"/>
<protein>
    <submittedName>
        <fullName evidence="2">TraB/GumN family protein</fullName>
    </submittedName>
</protein>
<dbReference type="Proteomes" id="UP001369247">
    <property type="component" value="Unassembled WGS sequence"/>
</dbReference>
<gene>
    <name evidence="2" type="ORF">N5910_07945</name>
    <name evidence="1" type="ORF">U2150_01405</name>
</gene>
<dbReference type="NCBIfam" id="TIGR00261">
    <property type="entry name" value="traB"/>
    <property type="match status" value="1"/>
</dbReference>
<dbReference type="EMBL" id="CP104550">
    <property type="protein sequence ID" value="UXH31463.1"/>
    <property type="molecule type" value="Genomic_DNA"/>
</dbReference>
<dbReference type="Proteomes" id="UP001065373">
    <property type="component" value="Chromosome"/>
</dbReference>
<reference evidence="1 3" key="2">
    <citation type="submission" date="2023-12" db="EMBL/GenBank/DDBJ databases">
        <title>Phenotypic and Genomic Characterization of Methanothermobacter wolfeii Strain BSEL, a CO2-Capturing Archaeon with Minimal Nutrient Requirements.</title>
        <authorList>
            <person name="Ale Enriquez F."/>
            <person name="Ahring B.K."/>
        </authorList>
    </citation>
    <scope>NUCLEOTIDE SEQUENCE [LARGE SCALE GENOMIC DNA]</scope>
    <source>
        <strain evidence="1 3">BSEL-1</strain>
    </source>
</reference>
<dbReference type="InterPro" id="IPR005230">
    <property type="entry name" value="TraB_bac"/>
</dbReference>
<dbReference type="AlphaFoldDB" id="A0A9E7UMN3"/>
<dbReference type="GeneID" id="75107175"/>
<evidence type="ECO:0000313" key="2">
    <source>
        <dbReference type="EMBL" id="UXH31463.1"/>
    </source>
</evidence>
<dbReference type="Pfam" id="PF01963">
    <property type="entry name" value="TraB_PrgY_gumN"/>
    <property type="match status" value="1"/>
</dbReference>
<dbReference type="CDD" id="cd14726">
    <property type="entry name" value="TraB_PrgY-like"/>
    <property type="match status" value="1"/>
</dbReference>
<dbReference type="RefSeq" id="WP_074359820.1">
    <property type="nucleotide sequence ID" value="NZ_CP104550.1"/>
</dbReference>
<dbReference type="InterPro" id="IPR046345">
    <property type="entry name" value="TraB_PrgY-like"/>
</dbReference>
<evidence type="ECO:0000313" key="3">
    <source>
        <dbReference type="Proteomes" id="UP001369247"/>
    </source>
</evidence>
<name>A0A9E7UMN3_METWO</name>
<evidence type="ECO:0000313" key="1">
    <source>
        <dbReference type="EMBL" id="MEJ8542151.1"/>
    </source>
</evidence>
<sequence length="233" mass="26280">MKIDQLRIIGTAHVSSESIEEVRRTIAEVEPDVVAVELDPGRYRRLLDEKLGVERDEFSLRDALRHGNIGVLLAAWFLTYFQRKVGDDLGVKPGAEMLAAIEAAQEVGARVVLIDRDIGVTMQRALKSMGALEKMKFFLGVIRSFWDSEGIDDIESLKGEETLRDVMAQFRDISPSAYHVLVEERDAYMARRLLEIEEDSVVAVVGAGHRRGICEYLKNPERIPPIHELLKIP</sequence>
<accession>A0A9E7UMN3</accession>
<organism evidence="2">
    <name type="scientific">Methanothermobacter wolfeii</name>
    <name type="common">Methanobacterium wolfei</name>
    <dbReference type="NCBI Taxonomy" id="145261"/>
    <lineage>
        <taxon>Archaea</taxon>
        <taxon>Methanobacteriati</taxon>
        <taxon>Methanobacteriota</taxon>
        <taxon>Methanomada group</taxon>
        <taxon>Methanobacteria</taxon>
        <taxon>Methanobacteriales</taxon>
        <taxon>Methanobacteriaceae</taxon>
        <taxon>Methanothermobacter</taxon>
    </lineage>
</organism>